<keyword evidence="7" id="KW-0472">Membrane</keyword>
<evidence type="ECO:0000259" key="9">
    <source>
        <dbReference type="PROSITE" id="PS51144"/>
    </source>
</evidence>
<name>A0ABP0RF77_9DINO</name>
<dbReference type="InterPro" id="IPR023561">
    <property type="entry name" value="Carbonic_anhydrase_a-class"/>
</dbReference>
<dbReference type="Proteomes" id="UP001642484">
    <property type="component" value="Unassembled WGS sequence"/>
</dbReference>
<dbReference type="PROSITE" id="PS51144">
    <property type="entry name" value="ALPHA_CA_2"/>
    <property type="match status" value="1"/>
</dbReference>
<dbReference type="SUPFAM" id="SSF51069">
    <property type="entry name" value="Carbonic anhydrase"/>
    <property type="match status" value="1"/>
</dbReference>
<dbReference type="InterPro" id="IPR041891">
    <property type="entry name" value="Alpha_CA_prokaryot-like"/>
</dbReference>
<accession>A0ABP0RF77</accession>
<reference evidence="10 11" key="1">
    <citation type="submission" date="2024-02" db="EMBL/GenBank/DDBJ databases">
        <authorList>
            <person name="Chen Y."/>
            <person name="Shah S."/>
            <person name="Dougan E. K."/>
            <person name="Thang M."/>
            <person name="Chan C."/>
        </authorList>
    </citation>
    <scope>NUCLEOTIDE SEQUENCE [LARGE SCALE GENOMIC DNA]</scope>
</reference>
<sequence length="405" mass="44998">MMRSLCRLSTIFVLHWHASRGQDFPSLSSWSYQYQQYWGNIVGATCSSYTSQSPIDIPKQLDKVEQKNLTTLGGGEEGARLGSLAWSLLNDAVNVTLHPGPVTWEVRMTNPAAILVQLEGVDYTLQSISFKSPSEHTVQGAHNAMEVQLYHTGKDFQGAERRLLVSVSLAQREDAWNKFLDPIFNAMPQDGAGTPSIMISNPWSDLAPPDRSFVTYDGSTTAPPCEAATWVVFMQPGFIGVRQLEQFRSGISGYQPSRLAPANSTRPLGLSDLWDSRWGYNSRNTQALNYRPLSLVQMANAPPPFVPKQNFEGSTSIWPILICIMLFALLVTGCLLAVLTRIKRHKEEYGHGCCDDSDEEEDVRSFQQLQSLQQGATLLSPLPDPYMHMAPARAGFGKHNQIYLA</sequence>
<evidence type="ECO:0000256" key="1">
    <source>
        <dbReference type="ARBA" id="ARBA00010718"/>
    </source>
</evidence>
<dbReference type="Gene3D" id="3.10.200.10">
    <property type="entry name" value="Alpha carbonic anhydrase"/>
    <property type="match status" value="1"/>
</dbReference>
<dbReference type="EMBL" id="CAXAMN010025783">
    <property type="protein sequence ID" value="CAK9097856.1"/>
    <property type="molecule type" value="Genomic_DNA"/>
</dbReference>
<feature type="transmembrane region" description="Helical" evidence="7">
    <location>
        <begin position="317"/>
        <end position="339"/>
    </location>
</feature>
<evidence type="ECO:0000256" key="7">
    <source>
        <dbReference type="SAM" id="Phobius"/>
    </source>
</evidence>
<comment type="catalytic activity">
    <reaction evidence="6">
        <text>hydrogencarbonate + H(+) = CO2 + H2O</text>
        <dbReference type="Rhea" id="RHEA:10748"/>
        <dbReference type="ChEBI" id="CHEBI:15377"/>
        <dbReference type="ChEBI" id="CHEBI:15378"/>
        <dbReference type="ChEBI" id="CHEBI:16526"/>
        <dbReference type="ChEBI" id="CHEBI:17544"/>
        <dbReference type="EC" id="4.2.1.1"/>
    </reaction>
</comment>
<keyword evidence="5" id="KW-0456">Lyase</keyword>
<evidence type="ECO:0000313" key="10">
    <source>
        <dbReference type="EMBL" id="CAK9097856.1"/>
    </source>
</evidence>
<dbReference type="PANTHER" id="PTHR18952">
    <property type="entry name" value="CARBONIC ANHYDRASE"/>
    <property type="match status" value="1"/>
</dbReference>
<gene>
    <name evidence="10" type="ORF">CCMP2556_LOCUS46408</name>
</gene>
<feature type="signal peptide" evidence="8">
    <location>
        <begin position="1"/>
        <end position="21"/>
    </location>
</feature>
<evidence type="ECO:0000313" key="11">
    <source>
        <dbReference type="Proteomes" id="UP001642484"/>
    </source>
</evidence>
<feature type="domain" description="Alpha-carbonic anhydrase" evidence="9">
    <location>
        <begin position="28"/>
        <end position="297"/>
    </location>
</feature>
<keyword evidence="3" id="KW-0479">Metal-binding</keyword>
<dbReference type="SMART" id="SM01057">
    <property type="entry name" value="Carb_anhydrase"/>
    <property type="match status" value="1"/>
</dbReference>
<evidence type="ECO:0000256" key="5">
    <source>
        <dbReference type="ARBA" id="ARBA00023239"/>
    </source>
</evidence>
<keyword evidence="8" id="KW-0732">Signal</keyword>
<dbReference type="Pfam" id="PF00194">
    <property type="entry name" value="Carb_anhydrase"/>
    <property type="match status" value="1"/>
</dbReference>
<organism evidence="10 11">
    <name type="scientific">Durusdinium trenchii</name>
    <dbReference type="NCBI Taxonomy" id="1381693"/>
    <lineage>
        <taxon>Eukaryota</taxon>
        <taxon>Sar</taxon>
        <taxon>Alveolata</taxon>
        <taxon>Dinophyceae</taxon>
        <taxon>Suessiales</taxon>
        <taxon>Symbiodiniaceae</taxon>
        <taxon>Durusdinium</taxon>
    </lineage>
</organism>
<dbReference type="EC" id="4.2.1.1" evidence="2"/>
<keyword evidence="11" id="KW-1185">Reference proteome</keyword>
<evidence type="ECO:0000256" key="4">
    <source>
        <dbReference type="ARBA" id="ARBA00022833"/>
    </source>
</evidence>
<evidence type="ECO:0000256" key="3">
    <source>
        <dbReference type="ARBA" id="ARBA00022723"/>
    </source>
</evidence>
<feature type="chain" id="PRO_5045038826" description="carbonic anhydrase" evidence="8">
    <location>
        <begin position="22"/>
        <end position="405"/>
    </location>
</feature>
<dbReference type="PANTHER" id="PTHR18952:SF265">
    <property type="entry name" value="CARBONIC ANHYDRASE"/>
    <property type="match status" value="1"/>
</dbReference>
<evidence type="ECO:0000256" key="6">
    <source>
        <dbReference type="ARBA" id="ARBA00048348"/>
    </source>
</evidence>
<keyword evidence="7" id="KW-1133">Transmembrane helix</keyword>
<protein>
    <recommendedName>
        <fullName evidence="2">carbonic anhydrase</fullName>
        <ecNumber evidence="2">4.2.1.1</ecNumber>
    </recommendedName>
</protein>
<keyword evidence="4" id="KW-0862">Zinc</keyword>
<proteinExistence type="inferred from homology"/>
<dbReference type="InterPro" id="IPR001148">
    <property type="entry name" value="CA_dom"/>
</dbReference>
<comment type="similarity">
    <text evidence="1">Belongs to the alpha-carbonic anhydrase family.</text>
</comment>
<dbReference type="CDD" id="cd03124">
    <property type="entry name" value="alpha_CA_prokaryotic_like"/>
    <property type="match status" value="1"/>
</dbReference>
<comment type="caution">
    <text evidence="10">The sequence shown here is derived from an EMBL/GenBank/DDBJ whole genome shotgun (WGS) entry which is preliminary data.</text>
</comment>
<keyword evidence="7" id="KW-0812">Transmembrane</keyword>
<dbReference type="InterPro" id="IPR036398">
    <property type="entry name" value="CA_dom_sf"/>
</dbReference>
<evidence type="ECO:0000256" key="2">
    <source>
        <dbReference type="ARBA" id="ARBA00012925"/>
    </source>
</evidence>
<evidence type="ECO:0000256" key="8">
    <source>
        <dbReference type="SAM" id="SignalP"/>
    </source>
</evidence>